<evidence type="ECO:0000313" key="4">
    <source>
        <dbReference type="EMBL" id="EOA15055.1"/>
    </source>
</evidence>
<dbReference type="InterPro" id="IPR050232">
    <property type="entry name" value="FBL13/AtMIF1-like"/>
</dbReference>
<protein>
    <recommendedName>
        <fullName evidence="6">F-box domain-containing protein</fullName>
    </recommendedName>
</protein>
<dbReference type="PANTHER" id="PTHR31900:SF28">
    <property type="entry name" value="FBD DOMAIN-CONTAINING PROTEIN"/>
    <property type="match status" value="1"/>
</dbReference>
<accession>R0GRV1</accession>
<dbReference type="PANTHER" id="PTHR31900">
    <property type="entry name" value="F-BOX/RNI SUPERFAMILY PROTEIN-RELATED"/>
    <property type="match status" value="1"/>
</dbReference>
<dbReference type="InterPro" id="IPR032675">
    <property type="entry name" value="LRR_dom_sf"/>
</dbReference>
<organism evidence="4 5">
    <name type="scientific">Capsella rubella</name>
    <dbReference type="NCBI Taxonomy" id="81985"/>
    <lineage>
        <taxon>Eukaryota</taxon>
        <taxon>Viridiplantae</taxon>
        <taxon>Streptophyta</taxon>
        <taxon>Embryophyta</taxon>
        <taxon>Tracheophyta</taxon>
        <taxon>Spermatophyta</taxon>
        <taxon>Magnoliopsida</taxon>
        <taxon>eudicotyledons</taxon>
        <taxon>Gunneridae</taxon>
        <taxon>Pentapetalae</taxon>
        <taxon>rosids</taxon>
        <taxon>malvids</taxon>
        <taxon>Brassicales</taxon>
        <taxon>Brassicaceae</taxon>
        <taxon>Camelineae</taxon>
        <taxon>Capsella</taxon>
    </lineage>
</organism>
<dbReference type="InterPro" id="IPR006566">
    <property type="entry name" value="FBD"/>
</dbReference>
<reference evidence="5" key="1">
    <citation type="journal article" date="2013" name="Nat. Genet.">
        <title>The Capsella rubella genome and the genomic consequences of rapid mating system evolution.</title>
        <authorList>
            <person name="Slotte T."/>
            <person name="Hazzouri K.M."/>
            <person name="Agren J.A."/>
            <person name="Koenig D."/>
            <person name="Maumus F."/>
            <person name="Guo Y.L."/>
            <person name="Steige K."/>
            <person name="Platts A.E."/>
            <person name="Escobar J.S."/>
            <person name="Newman L.K."/>
            <person name="Wang W."/>
            <person name="Mandakova T."/>
            <person name="Vello E."/>
            <person name="Smith L.M."/>
            <person name="Henz S.R."/>
            <person name="Steffen J."/>
            <person name="Takuno S."/>
            <person name="Brandvain Y."/>
            <person name="Coop G."/>
            <person name="Andolfatto P."/>
            <person name="Hu T.T."/>
            <person name="Blanchette M."/>
            <person name="Clark R.M."/>
            <person name="Quesneville H."/>
            <person name="Nordborg M."/>
            <person name="Gaut B.S."/>
            <person name="Lysak M.A."/>
            <person name="Jenkins J."/>
            <person name="Grimwood J."/>
            <person name="Chapman J."/>
            <person name="Prochnik S."/>
            <person name="Shu S."/>
            <person name="Rokhsar D."/>
            <person name="Schmutz J."/>
            <person name="Weigel D."/>
            <person name="Wright S.I."/>
        </authorList>
    </citation>
    <scope>NUCLEOTIDE SEQUENCE [LARGE SCALE GENOMIC DNA]</scope>
    <source>
        <strain evidence="5">cv. Monte Gargano</strain>
    </source>
</reference>
<dbReference type="AlphaFoldDB" id="R0GRV1"/>
<proteinExistence type="predicted"/>
<dbReference type="Proteomes" id="UP000029121">
    <property type="component" value="Unassembled WGS sequence"/>
</dbReference>
<feature type="domain" description="FBD" evidence="2">
    <location>
        <begin position="342"/>
        <end position="386"/>
    </location>
</feature>
<evidence type="ECO:0008006" key="6">
    <source>
        <dbReference type="Google" id="ProtNLM"/>
    </source>
</evidence>
<evidence type="ECO:0000259" key="2">
    <source>
        <dbReference type="Pfam" id="PF08387"/>
    </source>
</evidence>
<name>R0GRV1_9BRAS</name>
<keyword evidence="5" id="KW-1185">Reference proteome</keyword>
<dbReference type="EMBL" id="KB870812">
    <property type="protein sequence ID" value="EOA15055.1"/>
    <property type="molecule type" value="Genomic_DNA"/>
</dbReference>
<dbReference type="SUPFAM" id="SSF52047">
    <property type="entry name" value="RNI-like"/>
    <property type="match status" value="1"/>
</dbReference>
<feature type="domain" description="F-box" evidence="1">
    <location>
        <begin position="4"/>
        <end position="43"/>
    </location>
</feature>
<dbReference type="CDD" id="cd22160">
    <property type="entry name" value="F-box_AtFBL13-like"/>
    <property type="match status" value="1"/>
</dbReference>
<evidence type="ECO:0000259" key="3">
    <source>
        <dbReference type="Pfam" id="PF24758"/>
    </source>
</evidence>
<dbReference type="Pfam" id="PF24758">
    <property type="entry name" value="LRR_At5g56370"/>
    <property type="match status" value="1"/>
</dbReference>
<gene>
    <name evidence="4" type="ORF">CARUB_v10028414mg</name>
</gene>
<evidence type="ECO:0000259" key="1">
    <source>
        <dbReference type="Pfam" id="PF00646"/>
    </source>
</evidence>
<dbReference type="InterPro" id="IPR055411">
    <property type="entry name" value="LRR_FXL15/At3g58940/PEG3-like"/>
</dbReference>
<evidence type="ECO:0000313" key="5">
    <source>
        <dbReference type="Proteomes" id="UP000029121"/>
    </source>
</evidence>
<dbReference type="InterPro" id="IPR036047">
    <property type="entry name" value="F-box-like_dom_sf"/>
</dbReference>
<dbReference type="STRING" id="81985.R0GRV1"/>
<dbReference type="InterPro" id="IPR001810">
    <property type="entry name" value="F-box_dom"/>
</dbReference>
<feature type="domain" description="F-box/LRR-repeat protein 15/At3g58940/PEG3-like LRR" evidence="3">
    <location>
        <begin position="100"/>
        <end position="235"/>
    </location>
</feature>
<dbReference type="SUPFAM" id="SSF81383">
    <property type="entry name" value="F-box domain"/>
    <property type="match status" value="1"/>
</dbReference>
<dbReference type="Pfam" id="PF00646">
    <property type="entry name" value="F-box"/>
    <property type="match status" value="1"/>
</dbReference>
<dbReference type="Pfam" id="PF08387">
    <property type="entry name" value="FBD"/>
    <property type="match status" value="1"/>
</dbReference>
<sequence>MATLSCLSDDLLVKILSFLPTKVAVSTSILSKQWKFLWMWLPKLDYLDYRDITNSCTSKSTLVRYRDFIDKYLPLHRALVIESLRLIFTLNSVQPEDIKPWAAIAVSRCVRELSISYYSLHYKSVALLPCSLYTCKSLVTLKLEGKKILVDVPQMVFLPLLKNLELEDVTYANEDSLKLLVSSCPVLEDLSIERYGEANVGAIVVISSSLQRFYLSMYNTWSSDGFLIDTPSLKYFKVVDWGDSISPEADINGLDIEDILKSITTVKRLSLDTFFSFQEESVDSVGIAFNQLEHLKLHVANDNWSMLLVPLLKYSPKLRVLNLHTDVYGTYGEYYEQGSIDQSSVPKCLCDSLETFEFSGYIGTPEERDFLTFILKNVRPLKSLSISSKNG</sequence>
<dbReference type="Gene3D" id="3.80.10.10">
    <property type="entry name" value="Ribonuclease Inhibitor"/>
    <property type="match status" value="1"/>
</dbReference>
<dbReference type="InterPro" id="IPR053781">
    <property type="entry name" value="F-box_AtFBL13-like"/>
</dbReference>